<sequence length="204" mass="23306">MKCAIEELMPFQIGKGSERLCFRSPGNPGNVIKVSPVSNAKQTIREIRYFQYLERQDVPFTHIPKFKGIIELEGYIGFEQELILDKEGNPAPSLGDFMGSIRWPGFPSSLKGNKEGLFKDLFDYLYRFNIVVCDLVLSNILVDDRSDRPKLVLVDGLGCNEFLPVAQYLPFMGRKKIARKWNRFMKRNRLVDGKSGTDRGFCVS</sequence>
<dbReference type="AlphaFoldDB" id="C3X1J6"/>
<dbReference type="Pfam" id="PF10707">
    <property type="entry name" value="YrbL-PhoP_reg"/>
    <property type="match status" value="1"/>
</dbReference>
<dbReference type="EMBL" id="ACDP02000029">
    <property type="protein sequence ID" value="EEO27082.2"/>
    <property type="molecule type" value="Genomic_DNA"/>
</dbReference>
<dbReference type="HOGENOM" id="CLU_076352_3_0_4"/>
<gene>
    <name evidence="1" type="ORF">OFAG_00235</name>
</gene>
<name>C3X1J6_9BURK</name>
<reference evidence="1" key="1">
    <citation type="submission" date="2011-10" db="EMBL/GenBank/DDBJ databases">
        <title>The Genome Sequence of Oxalobacter formigenes HOxBLS.</title>
        <authorList>
            <consortium name="The Broad Institute Genome Sequencing Platform"/>
            <person name="Earl A."/>
            <person name="Ward D."/>
            <person name="Feldgarden M."/>
            <person name="Gevers D."/>
            <person name="Allison M.J."/>
            <person name="Humphrey S."/>
            <person name="Young S.K."/>
            <person name="Zeng Q."/>
            <person name="Gargeya S."/>
            <person name="Fitzgerald M."/>
            <person name="Haas B."/>
            <person name="Abouelleil A."/>
            <person name="Alvarado L."/>
            <person name="Arachchi H.M."/>
            <person name="Berlin A."/>
            <person name="Brown A."/>
            <person name="Chapman S.B."/>
            <person name="Chen Z."/>
            <person name="Dunbar C."/>
            <person name="Freedman E."/>
            <person name="Gearin G."/>
            <person name="Goldberg J."/>
            <person name="Griggs A."/>
            <person name="Gujja S."/>
            <person name="Heiman D."/>
            <person name="Howarth C."/>
            <person name="Larson L."/>
            <person name="Lui A."/>
            <person name="MacDonald P.J.P."/>
            <person name="Montmayeur A."/>
            <person name="Murphy C."/>
            <person name="Neiman D."/>
            <person name="Pearson M."/>
            <person name="Priest M."/>
            <person name="Roberts A."/>
            <person name="Saif S."/>
            <person name="Shea T."/>
            <person name="Shenoy N."/>
            <person name="Sisk P."/>
            <person name="Stolte C."/>
            <person name="Sykes S."/>
            <person name="Wortman J."/>
            <person name="Nusbaum C."/>
            <person name="Birren B."/>
        </authorList>
    </citation>
    <scope>NUCLEOTIDE SEQUENCE [LARGE SCALE GENOMIC DNA]</scope>
    <source>
        <strain evidence="1">HOxBLS</strain>
    </source>
</reference>
<dbReference type="InterPro" id="IPR019647">
    <property type="entry name" value="PhoP_reg_network_YrbL"/>
</dbReference>
<protein>
    <recommendedName>
        <fullName evidence="3">PhoP regulatory network protein YrbL</fullName>
    </recommendedName>
</protein>
<dbReference type="Proteomes" id="UP000003973">
    <property type="component" value="Unassembled WGS sequence"/>
</dbReference>
<proteinExistence type="predicted"/>
<evidence type="ECO:0008006" key="3">
    <source>
        <dbReference type="Google" id="ProtNLM"/>
    </source>
</evidence>
<comment type="caution">
    <text evidence="1">The sequence shown here is derived from an EMBL/GenBank/DDBJ whole genome shotgun (WGS) entry which is preliminary data.</text>
</comment>
<evidence type="ECO:0000313" key="2">
    <source>
        <dbReference type="Proteomes" id="UP000003973"/>
    </source>
</evidence>
<dbReference type="eggNOG" id="COG0515">
    <property type="taxonomic scope" value="Bacteria"/>
</dbReference>
<organism evidence="1 2">
    <name type="scientific">Oxalobacter paraformigenes</name>
    <dbReference type="NCBI Taxonomy" id="556268"/>
    <lineage>
        <taxon>Bacteria</taxon>
        <taxon>Pseudomonadati</taxon>
        <taxon>Pseudomonadota</taxon>
        <taxon>Betaproteobacteria</taxon>
        <taxon>Burkholderiales</taxon>
        <taxon>Oxalobacteraceae</taxon>
        <taxon>Oxalobacter</taxon>
    </lineage>
</organism>
<accession>C3X1J6</accession>
<keyword evidence="2" id="KW-1185">Reference proteome</keyword>
<dbReference type="InterPro" id="IPR011009">
    <property type="entry name" value="Kinase-like_dom_sf"/>
</dbReference>
<evidence type="ECO:0000313" key="1">
    <source>
        <dbReference type="EMBL" id="EEO27082.2"/>
    </source>
</evidence>
<dbReference type="SUPFAM" id="SSF56112">
    <property type="entry name" value="Protein kinase-like (PK-like)"/>
    <property type="match status" value="1"/>
</dbReference>